<name>A0A2N0PPR0_9GLOM</name>
<evidence type="ECO:0000313" key="3">
    <source>
        <dbReference type="EMBL" id="PKC08811.1"/>
    </source>
</evidence>
<dbReference type="Proteomes" id="UP000684084">
    <property type="component" value="Unassembled WGS sequence"/>
</dbReference>
<evidence type="ECO:0000313" key="2">
    <source>
        <dbReference type="EMBL" id="CAB5358029.1"/>
    </source>
</evidence>
<reference evidence="2" key="3">
    <citation type="submission" date="2020-05" db="EMBL/GenBank/DDBJ databases">
        <authorList>
            <person name="Rincon C."/>
            <person name="Sanders R I."/>
            <person name="Robbins C."/>
            <person name="Chaturvedi A."/>
        </authorList>
    </citation>
    <scope>NUCLEOTIDE SEQUENCE</scope>
    <source>
        <strain evidence="2">CHB12</strain>
    </source>
</reference>
<dbReference type="VEuPathDB" id="FungiDB:RhiirA1_493343"/>
<proteinExistence type="predicted"/>
<comment type="caution">
    <text evidence="3">The sequence shown here is derived from an EMBL/GenBank/DDBJ whole genome shotgun (WGS) entry which is preliminary data.</text>
</comment>
<gene>
    <name evidence="2" type="ORF">CHRIB12_LOCUS7053</name>
    <name evidence="3" type="ORF">RhiirA5_375962</name>
</gene>
<evidence type="ECO:0000313" key="4">
    <source>
        <dbReference type="Proteomes" id="UP000232722"/>
    </source>
</evidence>
<sequence length="182" mass="21017">MDYSNLPMDQTGNSFINNTNTIAPAPQNITYEFYFPLPNNTRIYHVTYTELNLTEVAQLLNNRIDLSHVPDHRFPYHHNVQHSIRQEIVQQSAGYQQNTIPQQSFDIQPNIQEYSDNNAYDVSSIPLIQQPVDYQQDVIPQQSFDTMDIQPIFQEYSNNNANDASPISPEDGYNGIQLHQNN</sequence>
<dbReference type="Proteomes" id="UP000232722">
    <property type="component" value="Unassembled WGS sequence"/>
</dbReference>
<reference evidence="3 4" key="1">
    <citation type="submission" date="2016-04" db="EMBL/GenBank/DDBJ databases">
        <title>Genome analyses suggest a sexual origin of heterokaryosis in a supposedly ancient asexual fungus.</title>
        <authorList>
            <person name="Ropars J."/>
            <person name="Sedzielewska K."/>
            <person name="Noel J."/>
            <person name="Charron P."/>
            <person name="Farinelli L."/>
            <person name="Marton T."/>
            <person name="Kruger M."/>
            <person name="Pelin A."/>
            <person name="Brachmann A."/>
            <person name="Corradi N."/>
        </authorList>
    </citation>
    <scope>NUCLEOTIDE SEQUENCE [LARGE SCALE GENOMIC DNA]</scope>
    <source>
        <strain evidence="3 4">A5</strain>
    </source>
</reference>
<dbReference type="VEuPathDB" id="FungiDB:FUN_003598"/>
<organism evidence="3 4">
    <name type="scientific">Rhizophagus irregularis</name>
    <dbReference type="NCBI Taxonomy" id="588596"/>
    <lineage>
        <taxon>Eukaryota</taxon>
        <taxon>Fungi</taxon>
        <taxon>Fungi incertae sedis</taxon>
        <taxon>Mucoromycota</taxon>
        <taxon>Glomeromycotina</taxon>
        <taxon>Glomeromycetes</taxon>
        <taxon>Glomerales</taxon>
        <taxon>Glomeraceae</taxon>
        <taxon>Rhizophagus</taxon>
    </lineage>
</organism>
<dbReference type="EMBL" id="CAGKOT010000012">
    <property type="protein sequence ID" value="CAB5358029.1"/>
    <property type="molecule type" value="Genomic_DNA"/>
</dbReference>
<dbReference type="VEuPathDB" id="FungiDB:RhiirFUN_023270"/>
<evidence type="ECO:0000256" key="1">
    <source>
        <dbReference type="SAM" id="MobiDB-lite"/>
    </source>
</evidence>
<protein>
    <submittedName>
        <fullName evidence="3">Uncharacterized protein</fullName>
    </submittedName>
</protein>
<accession>A0A2N0PPR0</accession>
<feature type="region of interest" description="Disordered" evidence="1">
    <location>
        <begin position="157"/>
        <end position="182"/>
    </location>
</feature>
<reference evidence="3 4" key="2">
    <citation type="submission" date="2017-09" db="EMBL/GenBank/DDBJ databases">
        <title>Extensive intraspecific genome diversity in a model arbuscular mycorrhizal fungus.</title>
        <authorList>
            <person name="Chen E.C."/>
            <person name="Morin E."/>
            <person name="Beaudet D."/>
            <person name="Noel J."/>
            <person name="Ndikumana S."/>
            <person name="Charron P."/>
            <person name="St-Onge C."/>
            <person name="Giorgi J."/>
            <person name="Grigoriev I.V."/>
            <person name="Roux C."/>
            <person name="Martin F.M."/>
            <person name="Corradi N."/>
        </authorList>
    </citation>
    <scope>NUCLEOTIDE SEQUENCE [LARGE SCALE GENOMIC DNA]</scope>
    <source>
        <strain evidence="3 4">A5</strain>
    </source>
</reference>
<dbReference type="EMBL" id="LLXJ01000513">
    <property type="protein sequence ID" value="PKC08811.1"/>
    <property type="molecule type" value="Genomic_DNA"/>
</dbReference>
<dbReference type="OrthoDB" id="2308935at2759"/>
<dbReference type="AlphaFoldDB" id="A0A2N0PPR0"/>